<dbReference type="Proteomes" id="UP000832034">
    <property type="component" value="Chromosome"/>
</dbReference>
<dbReference type="Pfam" id="PF02518">
    <property type="entry name" value="HATPase_c"/>
    <property type="match status" value="1"/>
</dbReference>
<feature type="domain" description="Histidine kinase" evidence="8">
    <location>
        <begin position="208"/>
        <end position="407"/>
    </location>
</feature>
<dbReference type="InterPro" id="IPR036890">
    <property type="entry name" value="HATPase_C_sf"/>
</dbReference>
<dbReference type="GO" id="GO:0016301">
    <property type="term" value="F:kinase activity"/>
    <property type="evidence" value="ECO:0007669"/>
    <property type="project" value="UniProtKB-KW"/>
</dbReference>
<dbReference type="PANTHER" id="PTHR44936:SF10">
    <property type="entry name" value="SENSOR PROTEIN RSTB"/>
    <property type="match status" value="1"/>
</dbReference>
<evidence type="ECO:0000256" key="6">
    <source>
        <dbReference type="ARBA" id="ARBA00022840"/>
    </source>
</evidence>
<dbReference type="EC" id="2.7.13.3" evidence="2"/>
<dbReference type="PROSITE" id="PS50109">
    <property type="entry name" value="HIS_KIN"/>
    <property type="match status" value="1"/>
</dbReference>
<keyword evidence="4" id="KW-0547">Nucleotide-binding</keyword>
<feature type="transmembrane region" description="Helical" evidence="7">
    <location>
        <begin position="44"/>
        <end position="62"/>
    </location>
</feature>
<keyword evidence="7" id="KW-0812">Transmembrane</keyword>
<evidence type="ECO:0000256" key="7">
    <source>
        <dbReference type="SAM" id="Phobius"/>
    </source>
</evidence>
<keyword evidence="3" id="KW-0808">Transferase</keyword>
<dbReference type="InterPro" id="IPR005467">
    <property type="entry name" value="His_kinase_dom"/>
</dbReference>
<keyword evidence="6" id="KW-0067">ATP-binding</keyword>
<dbReference type="PANTHER" id="PTHR44936">
    <property type="entry name" value="SENSOR PROTEIN CREC"/>
    <property type="match status" value="1"/>
</dbReference>
<keyword evidence="7" id="KW-1133">Transmembrane helix</keyword>
<evidence type="ECO:0000259" key="8">
    <source>
        <dbReference type="PROSITE" id="PS50109"/>
    </source>
</evidence>
<organism evidence="9 10">
    <name type="scientific">Vitreoscilla stercoraria</name>
    <dbReference type="NCBI Taxonomy" id="61"/>
    <lineage>
        <taxon>Bacteria</taxon>
        <taxon>Pseudomonadati</taxon>
        <taxon>Pseudomonadota</taxon>
        <taxon>Betaproteobacteria</taxon>
        <taxon>Neisseriales</taxon>
        <taxon>Neisseriaceae</taxon>
        <taxon>Vitreoscilla</taxon>
    </lineage>
</organism>
<dbReference type="SUPFAM" id="SSF55874">
    <property type="entry name" value="ATPase domain of HSP90 chaperone/DNA topoisomerase II/histidine kinase"/>
    <property type="match status" value="1"/>
</dbReference>
<dbReference type="Gene3D" id="3.30.565.10">
    <property type="entry name" value="Histidine kinase-like ATPase, C-terminal domain"/>
    <property type="match status" value="1"/>
</dbReference>
<dbReference type="InterPro" id="IPR003594">
    <property type="entry name" value="HATPase_dom"/>
</dbReference>
<evidence type="ECO:0000256" key="5">
    <source>
        <dbReference type="ARBA" id="ARBA00022777"/>
    </source>
</evidence>
<dbReference type="InterPro" id="IPR050980">
    <property type="entry name" value="2C_sensor_his_kinase"/>
</dbReference>
<feature type="transmembrane region" description="Helical" evidence="7">
    <location>
        <begin position="20"/>
        <end position="38"/>
    </location>
</feature>
<comment type="catalytic activity">
    <reaction evidence="1">
        <text>ATP + protein L-histidine = ADP + protein N-phospho-L-histidine.</text>
        <dbReference type="EC" id="2.7.13.3"/>
    </reaction>
</comment>
<proteinExistence type="predicted"/>
<gene>
    <name evidence="9" type="ORF">LVJ81_06770</name>
</gene>
<evidence type="ECO:0000313" key="10">
    <source>
        <dbReference type="Proteomes" id="UP000832034"/>
    </source>
</evidence>
<feature type="transmembrane region" description="Helical" evidence="7">
    <location>
        <begin position="152"/>
        <end position="177"/>
    </location>
</feature>
<sequence length="408" mass="46762">MKSLLIDQVRLANANLKLRWLWSLAALGMWILCLGLNIPLPHLLIAQAWLTLILGNILLSVYQKHDAYQPYWAVVLGLCLDWWVLTEFLFFTGGASNPLIFLYLIPVLFAALMCQYVFAIGMAIASVLAYGIMYVWYLPLISHHWLHQNIQLHFLGMWLTFGISISMMTAAVTWLMADLKQRDRLLREADRNQMRDENILWLGMNAANLAHQLSTPLNNLYLLVGEYRAKSSSEDLEDLDLMQLQLDECTQILHQLREQQEINHQPTVFDQVLEQHLNQWRNLRPQVVVQWQYFHKNTQKVILDPLFWPALFNILNNAADAGENQVSLDTRIEKGWLTVHVINEKGSLTEHYFYQEGLQVQATQKPAGLGLGIQLSHATLEKMGGSLNLFNRPQGGVQAVICVPITEL</sequence>
<name>A0ABY4E6H4_VITST</name>
<reference evidence="9" key="1">
    <citation type="submission" date="2021-12" db="EMBL/GenBank/DDBJ databases">
        <authorList>
            <person name="Veyrier F.J."/>
        </authorList>
    </citation>
    <scope>NUCLEOTIDE SEQUENCE</scope>
    <source>
        <strain evidence="9">SAG 1488-6</strain>
    </source>
</reference>
<dbReference type="RefSeq" id="WP_019959381.1">
    <property type="nucleotide sequence ID" value="NZ_CP091512.1"/>
</dbReference>
<protein>
    <recommendedName>
        <fullName evidence="2">histidine kinase</fullName>
        <ecNumber evidence="2">2.7.13.3</ecNumber>
    </recommendedName>
</protein>
<evidence type="ECO:0000256" key="1">
    <source>
        <dbReference type="ARBA" id="ARBA00000085"/>
    </source>
</evidence>
<dbReference type="EMBL" id="CP091512">
    <property type="protein sequence ID" value="UOO91376.1"/>
    <property type="molecule type" value="Genomic_DNA"/>
</dbReference>
<evidence type="ECO:0000256" key="3">
    <source>
        <dbReference type="ARBA" id="ARBA00022679"/>
    </source>
</evidence>
<evidence type="ECO:0000313" key="9">
    <source>
        <dbReference type="EMBL" id="UOO91376.1"/>
    </source>
</evidence>
<feature type="transmembrane region" description="Helical" evidence="7">
    <location>
        <begin position="71"/>
        <end position="94"/>
    </location>
</feature>
<evidence type="ECO:0000256" key="2">
    <source>
        <dbReference type="ARBA" id="ARBA00012438"/>
    </source>
</evidence>
<feature type="transmembrane region" description="Helical" evidence="7">
    <location>
        <begin position="127"/>
        <end position="146"/>
    </location>
</feature>
<reference evidence="9" key="2">
    <citation type="journal article" date="2022" name="Res Sq">
        <title>Evolution of multicellular longitudinally dividing oral cavity symbionts (Neisseriaceae).</title>
        <authorList>
            <person name="Nyongesa S."/>
            <person name="Weber P."/>
            <person name="Bernet E."/>
            <person name="Pullido F."/>
            <person name="Nieckarz M."/>
            <person name="Delaby M."/>
            <person name="Nieves C."/>
            <person name="Viehboeck T."/>
            <person name="Krause N."/>
            <person name="Rivera-Millot A."/>
            <person name="Nakamura A."/>
            <person name="Vischer N."/>
            <person name="VanNieuwenhze M."/>
            <person name="Brun Y."/>
            <person name="Cava F."/>
            <person name="Bulgheresi S."/>
            <person name="Veyrier F."/>
        </authorList>
    </citation>
    <scope>NUCLEOTIDE SEQUENCE</scope>
    <source>
        <strain evidence="9">SAG 1488-6</strain>
    </source>
</reference>
<keyword evidence="7" id="KW-0472">Membrane</keyword>
<keyword evidence="5 9" id="KW-0418">Kinase</keyword>
<accession>A0ABY4E6H4</accession>
<evidence type="ECO:0000256" key="4">
    <source>
        <dbReference type="ARBA" id="ARBA00022741"/>
    </source>
</evidence>
<keyword evidence="10" id="KW-1185">Reference proteome</keyword>